<dbReference type="EMBL" id="CM056812">
    <property type="protein sequence ID" value="KAJ8617638.1"/>
    <property type="molecule type" value="Genomic_DNA"/>
</dbReference>
<evidence type="ECO:0000313" key="1">
    <source>
        <dbReference type="EMBL" id="KAJ8617638.1"/>
    </source>
</evidence>
<organism evidence="1 2">
    <name type="scientific">Persea americana</name>
    <name type="common">Avocado</name>
    <dbReference type="NCBI Taxonomy" id="3435"/>
    <lineage>
        <taxon>Eukaryota</taxon>
        <taxon>Viridiplantae</taxon>
        <taxon>Streptophyta</taxon>
        <taxon>Embryophyta</taxon>
        <taxon>Tracheophyta</taxon>
        <taxon>Spermatophyta</taxon>
        <taxon>Magnoliopsida</taxon>
        <taxon>Magnoliidae</taxon>
        <taxon>Laurales</taxon>
        <taxon>Lauraceae</taxon>
        <taxon>Persea</taxon>
    </lineage>
</organism>
<keyword evidence="2" id="KW-1185">Reference proteome</keyword>
<comment type="caution">
    <text evidence="1">The sequence shown here is derived from an EMBL/GenBank/DDBJ whole genome shotgun (WGS) entry which is preliminary data.</text>
</comment>
<evidence type="ECO:0000313" key="2">
    <source>
        <dbReference type="Proteomes" id="UP001234297"/>
    </source>
</evidence>
<name>A0ACC2K9Q2_PERAE</name>
<gene>
    <name evidence="1" type="ORF">MRB53_013824</name>
</gene>
<protein>
    <submittedName>
        <fullName evidence="1">Uncharacterized protein</fullName>
    </submittedName>
</protein>
<dbReference type="Proteomes" id="UP001234297">
    <property type="component" value="Chromosome 4"/>
</dbReference>
<proteinExistence type="predicted"/>
<sequence length="175" mass="19689">MEVRSFFREEGVALERMLCSVMEVAVVETALVAEKPVIRLLLEIGSLLKEIDVLLEGYDMNQKDVLNILGRIKHEVVQENQDGGEIDDDDEDDEDDGDDQDDDGIEDDSSSDEDNEGDGDDDDDDLEANGEGESEEDDDDDDEDDDDEDDEDDNEEDDEEDDEEEAPHPPSKKMK</sequence>
<reference evidence="1 2" key="1">
    <citation type="journal article" date="2022" name="Hortic Res">
        <title>A haplotype resolved chromosomal level avocado genome allows analysis of novel avocado genes.</title>
        <authorList>
            <person name="Nath O."/>
            <person name="Fletcher S.J."/>
            <person name="Hayward A."/>
            <person name="Shaw L.M."/>
            <person name="Masouleh A.K."/>
            <person name="Furtado A."/>
            <person name="Henry R.J."/>
            <person name="Mitter N."/>
        </authorList>
    </citation>
    <scope>NUCLEOTIDE SEQUENCE [LARGE SCALE GENOMIC DNA]</scope>
    <source>
        <strain evidence="2">cv. Hass</strain>
    </source>
</reference>
<accession>A0ACC2K9Q2</accession>